<dbReference type="AlphaFoldDB" id="A0A1I0DTL7"/>
<sequence>MSWEKTKHDNLSQERDPDNIIALIGNQLHFSDNLIKLMDRELDCVEARRFPSVEALCTAGIAPKVIVIHITLAAADSVDLLRRQCPDAMLAISGNDAALVAELNMAGAGTPISLLQIDAQIDVWFSVLRLILSGHPYIPVANCPAPSPRRVTPPQQHGTAHLTPRELEILPLIAQGAQNKTIAGQLGLSIHTVKLHSHNIFAKLGVSNRTGAANWYLSQMAEGARQDVRTGSR</sequence>
<accession>A0A1I0DTL7</accession>
<dbReference type="InterPro" id="IPR036388">
    <property type="entry name" value="WH-like_DNA-bd_sf"/>
</dbReference>
<dbReference type="PRINTS" id="PR00038">
    <property type="entry name" value="HTHLUXR"/>
</dbReference>
<dbReference type="SMART" id="SM00421">
    <property type="entry name" value="HTH_LUXR"/>
    <property type="match status" value="1"/>
</dbReference>
<gene>
    <name evidence="3" type="ORF">SAMN04489858_104292</name>
</gene>
<dbReference type="SUPFAM" id="SSF46894">
    <property type="entry name" value="C-terminal effector domain of the bipartite response regulators"/>
    <property type="match status" value="1"/>
</dbReference>
<dbReference type="Proteomes" id="UP000199180">
    <property type="component" value="Unassembled WGS sequence"/>
</dbReference>
<keyword evidence="4" id="KW-1185">Reference proteome</keyword>
<dbReference type="PANTHER" id="PTHR43214">
    <property type="entry name" value="TWO-COMPONENT RESPONSE REGULATOR"/>
    <property type="match status" value="1"/>
</dbReference>
<dbReference type="OrthoDB" id="9810375at2"/>
<dbReference type="GO" id="GO:0006355">
    <property type="term" value="P:regulation of DNA-templated transcription"/>
    <property type="evidence" value="ECO:0007669"/>
    <property type="project" value="InterPro"/>
</dbReference>
<proteinExistence type="predicted"/>
<keyword evidence="1 3" id="KW-0238">DNA-binding</keyword>
<protein>
    <submittedName>
        <fullName evidence="3">DNA-binding response regulator, NarL/FixJ family, contains REC and HTH domains</fullName>
    </submittedName>
</protein>
<dbReference type="Gene3D" id="1.10.10.10">
    <property type="entry name" value="Winged helix-like DNA-binding domain superfamily/Winged helix DNA-binding domain"/>
    <property type="match status" value="1"/>
</dbReference>
<dbReference type="InterPro" id="IPR016032">
    <property type="entry name" value="Sig_transdc_resp-reg_C-effctor"/>
</dbReference>
<dbReference type="EMBL" id="FOHO01000004">
    <property type="protein sequence ID" value="SET35649.1"/>
    <property type="molecule type" value="Genomic_DNA"/>
</dbReference>
<dbReference type="PROSITE" id="PS00622">
    <property type="entry name" value="HTH_LUXR_1"/>
    <property type="match status" value="1"/>
</dbReference>
<evidence type="ECO:0000256" key="1">
    <source>
        <dbReference type="ARBA" id="ARBA00023125"/>
    </source>
</evidence>
<name>A0A1I0DTL7_9RHOB</name>
<dbReference type="GO" id="GO:0003677">
    <property type="term" value="F:DNA binding"/>
    <property type="evidence" value="ECO:0007669"/>
    <property type="project" value="UniProtKB-KW"/>
</dbReference>
<feature type="domain" description="HTH luxR-type" evidence="2">
    <location>
        <begin position="155"/>
        <end position="220"/>
    </location>
</feature>
<organism evidence="3 4">
    <name type="scientific">Paracoccus homiensis</name>
    <dbReference type="NCBI Taxonomy" id="364199"/>
    <lineage>
        <taxon>Bacteria</taxon>
        <taxon>Pseudomonadati</taxon>
        <taxon>Pseudomonadota</taxon>
        <taxon>Alphaproteobacteria</taxon>
        <taxon>Rhodobacterales</taxon>
        <taxon>Paracoccaceae</taxon>
        <taxon>Paracoccus</taxon>
    </lineage>
</organism>
<dbReference type="STRING" id="364199.SAMN04489858_104292"/>
<dbReference type="Pfam" id="PF00196">
    <property type="entry name" value="GerE"/>
    <property type="match status" value="1"/>
</dbReference>
<dbReference type="PROSITE" id="PS50043">
    <property type="entry name" value="HTH_LUXR_2"/>
    <property type="match status" value="1"/>
</dbReference>
<dbReference type="InterPro" id="IPR039420">
    <property type="entry name" value="WalR-like"/>
</dbReference>
<dbReference type="RefSeq" id="WP_090733956.1">
    <property type="nucleotide sequence ID" value="NZ_FOHO01000004.1"/>
</dbReference>
<evidence type="ECO:0000313" key="3">
    <source>
        <dbReference type="EMBL" id="SET35649.1"/>
    </source>
</evidence>
<reference evidence="3 4" key="1">
    <citation type="submission" date="2016-10" db="EMBL/GenBank/DDBJ databases">
        <authorList>
            <person name="de Groot N.N."/>
        </authorList>
    </citation>
    <scope>NUCLEOTIDE SEQUENCE [LARGE SCALE GENOMIC DNA]</scope>
    <source>
        <strain evidence="3 4">DSM 17862</strain>
    </source>
</reference>
<evidence type="ECO:0000313" key="4">
    <source>
        <dbReference type="Proteomes" id="UP000199180"/>
    </source>
</evidence>
<evidence type="ECO:0000259" key="2">
    <source>
        <dbReference type="PROSITE" id="PS50043"/>
    </source>
</evidence>
<dbReference type="InterPro" id="IPR000792">
    <property type="entry name" value="Tscrpt_reg_LuxR_C"/>
</dbReference>
<dbReference type="CDD" id="cd06170">
    <property type="entry name" value="LuxR_C_like"/>
    <property type="match status" value="1"/>
</dbReference>